<evidence type="ECO:0000313" key="12">
    <source>
        <dbReference type="Proteomes" id="UP000215127"/>
    </source>
</evidence>
<dbReference type="SUPFAM" id="SSF57850">
    <property type="entry name" value="RING/U-box"/>
    <property type="match status" value="1"/>
</dbReference>
<feature type="compositionally biased region" description="Polar residues" evidence="9">
    <location>
        <begin position="440"/>
        <end position="452"/>
    </location>
</feature>
<dbReference type="PROSITE" id="PS50089">
    <property type="entry name" value="ZF_RING_2"/>
    <property type="match status" value="1"/>
</dbReference>
<dbReference type="EMBL" id="LT853701">
    <property type="protein sequence ID" value="SMQ54463.1"/>
    <property type="molecule type" value="Genomic_DNA"/>
</dbReference>
<organism evidence="11 12">
    <name type="scientific">Zymoseptoria tritici (strain ST99CH_3D7)</name>
    <dbReference type="NCBI Taxonomy" id="1276538"/>
    <lineage>
        <taxon>Eukaryota</taxon>
        <taxon>Fungi</taxon>
        <taxon>Dikarya</taxon>
        <taxon>Ascomycota</taxon>
        <taxon>Pezizomycotina</taxon>
        <taxon>Dothideomycetes</taxon>
        <taxon>Dothideomycetidae</taxon>
        <taxon>Mycosphaerellales</taxon>
        <taxon>Mycosphaerellaceae</taxon>
        <taxon>Zymoseptoria</taxon>
    </lineage>
</organism>
<dbReference type="Gene3D" id="3.30.40.10">
    <property type="entry name" value="Zinc/RING finger domain, C3HC4 (zinc finger)"/>
    <property type="match status" value="1"/>
</dbReference>
<dbReference type="Proteomes" id="UP000215127">
    <property type="component" value="Chromosome 10"/>
</dbReference>
<keyword evidence="3" id="KW-0808">Transferase</keyword>
<dbReference type="GO" id="GO:0005634">
    <property type="term" value="C:nucleus"/>
    <property type="evidence" value="ECO:0007669"/>
    <property type="project" value="TreeGrafter"/>
</dbReference>
<dbReference type="SMART" id="SM00184">
    <property type="entry name" value="RING"/>
    <property type="match status" value="1"/>
</dbReference>
<dbReference type="GO" id="GO:0016567">
    <property type="term" value="P:protein ubiquitination"/>
    <property type="evidence" value="ECO:0007669"/>
    <property type="project" value="UniProtKB-ARBA"/>
</dbReference>
<dbReference type="InterPro" id="IPR051834">
    <property type="entry name" value="RING_finger_E3_ligase"/>
</dbReference>
<dbReference type="InterPro" id="IPR013083">
    <property type="entry name" value="Znf_RING/FYVE/PHD"/>
</dbReference>
<dbReference type="InterPro" id="IPR001841">
    <property type="entry name" value="Znf_RING"/>
</dbReference>
<dbReference type="FunFam" id="3.30.40.10:FF:000127">
    <property type="entry name" value="E3 ubiquitin-protein ligase RNF181"/>
    <property type="match status" value="1"/>
</dbReference>
<gene>
    <name evidence="11" type="ORF">ZT3D7_G9618</name>
</gene>
<dbReference type="STRING" id="1276538.A0A1X7S450"/>
<accession>A0A1X7S450</accession>
<evidence type="ECO:0000256" key="1">
    <source>
        <dbReference type="ARBA" id="ARBA00000900"/>
    </source>
</evidence>
<evidence type="ECO:0000256" key="3">
    <source>
        <dbReference type="ARBA" id="ARBA00022679"/>
    </source>
</evidence>
<proteinExistence type="predicted"/>
<dbReference type="PANTHER" id="PTHR45931:SF3">
    <property type="entry name" value="RING ZINC FINGER-CONTAINING PROTEIN"/>
    <property type="match status" value="1"/>
</dbReference>
<feature type="domain" description="RING-type" evidence="10">
    <location>
        <begin position="304"/>
        <end position="345"/>
    </location>
</feature>
<feature type="region of interest" description="Disordered" evidence="9">
    <location>
        <begin position="348"/>
        <end position="452"/>
    </location>
</feature>
<evidence type="ECO:0000256" key="8">
    <source>
        <dbReference type="PROSITE-ProRule" id="PRU00175"/>
    </source>
</evidence>
<dbReference type="CDD" id="cd16454">
    <property type="entry name" value="RING-H2_PA-TM-RING"/>
    <property type="match status" value="1"/>
</dbReference>
<feature type="compositionally biased region" description="Polar residues" evidence="9">
    <location>
        <begin position="392"/>
        <end position="410"/>
    </location>
</feature>
<keyword evidence="6" id="KW-0833">Ubl conjugation pathway</keyword>
<evidence type="ECO:0000259" key="10">
    <source>
        <dbReference type="PROSITE" id="PS50089"/>
    </source>
</evidence>
<evidence type="ECO:0000256" key="5">
    <source>
        <dbReference type="ARBA" id="ARBA00022771"/>
    </source>
</evidence>
<feature type="region of interest" description="Disordered" evidence="9">
    <location>
        <begin position="45"/>
        <end position="83"/>
    </location>
</feature>
<feature type="compositionally biased region" description="Acidic residues" evidence="9">
    <location>
        <begin position="49"/>
        <end position="64"/>
    </location>
</feature>
<evidence type="ECO:0000313" key="11">
    <source>
        <dbReference type="EMBL" id="SMQ54463.1"/>
    </source>
</evidence>
<dbReference type="GO" id="GO:0061630">
    <property type="term" value="F:ubiquitin protein ligase activity"/>
    <property type="evidence" value="ECO:0007669"/>
    <property type="project" value="UniProtKB-EC"/>
</dbReference>
<feature type="region of interest" description="Disordered" evidence="9">
    <location>
        <begin position="122"/>
        <end position="188"/>
    </location>
</feature>
<sequence length="452" mass="48064">MADTTPQERELVYCHQCENEWYRDEHGIVCPECQSDFTEVIEADHDPRAEEEDDFAPDPDEDDIDQFHWQRNGPGEAPGGHLHGTIRRNITLNPGQQPQAGGGGLLGGLMGMVAPMLRNAMDPSQQQQQAHQGGHATAPGSPEQGGQPHGSGTFVRAGSGPGFSYTITTSSTGGLYPRDANHPQPMQNQPAEFAGIMAQMMANIGAMGGPGFGGGPRHGGPVFMGAGGGPMGLDDVLGMFGMPPGGQHGDAVYSQQALDRVITQLMEQHQAGNAPPPASAEAIDSLPKRQITAEDLGENGQADCSICMDTAEIGSEVTVLPCSHWFHFDCVKAWLVEHDTCPHCRQGIMPKDDTSASRPRDPSQAPHHDMHSPQYQRGTSSYPFPSPGRGDGSQSNPFTIPESPEQQRSSAPPPSSGGMFSRMREAFSPSGATPRGDNGGSNTNPNPHPDTQ</sequence>
<keyword evidence="7" id="KW-0862">Zinc</keyword>
<feature type="compositionally biased region" description="Basic and acidic residues" evidence="9">
    <location>
        <begin position="350"/>
        <end position="371"/>
    </location>
</feature>
<evidence type="ECO:0000256" key="6">
    <source>
        <dbReference type="ARBA" id="ARBA00022786"/>
    </source>
</evidence>
<dbReference type="PANTHER" id="PTHR45931">
    <property type="entry name" value="SI:CH211-59O9.10"/>
    <property type="match status" value="1"/>
</dbReference>
<keyword evidence="5 8" id="KW-0863">Zinc-finger</keyword>
<reference evidence="11 12" key="1">
    <citation type="submission" date="2016-06" db="EMBL/GenBank/DDBJ databases">
        <authorList>
            <person name="Kjaerup R.B."/>
            <person name="Dalgaard T.S."/>
            <person name="Juul-Madsen H.R."/>
        </authorList>
    </citation>
    <scope>NUCLEOTIDE SEQUENCE [LARGE SCALE GENOMIC DNA]</scope>
</reference>
<dbReference type="EC" id="2.3.2.27" evidence="2"/>
<feature type="compositionally biased region" description="Polar residues" evidence="9">
    <location>
        <begin position="373"/>
        <end position="383"/>
    </location>
</feature>
<protein>
    <recommendedName>
        <fullName evidence="2">RING-type E3 ubiquitin transferase</fullName>
        <ecNumber evidence="2">2.3.2.27</ecNumber>
    </recommendedName>
</protein>
<dbReference type="Pfam" id="PF13639">
    <property type="entry name" value="zf-RING_2"/>
    <property type="match status" value="1"/>
</dbReference>
<evidence type="ECO:0000256" key="4">
    <source>
        <dbReference type="ARBA" id="ARBA00022723"/>
    </source>
</evidence>
<dbReference type="AlphaFoldDB" id="A0A1X7S450"/>
<feature type="compositionally biased region" description="Low complexity" evidence="9">
    <location>
        <begin position="125"/>
        <end position="136"/>
    </location>
</feature>
<keyword evidence="12" id="KW-1185">Reference proteome</keyword>
<dbReference type="GO" id="GO:0006511">
    <property type="term" value="P:ubiquitin-dependent protein catabolic process"/>
    <property type="evidence" value="ECO:0007669"/>
    <property type="project" value="TreeGrafter"/>
</dbReference>
<dbReference type="GO" id="GO:0008270">
    <property type="term" value="F:zinc ion binding"/>
    <property type="evidence" value="ECO:0007669"/>
    <property type="project" value="UniProtKB-KW"/>
</dbReference>
<evidence type="ECO:0000256" key="9">
    <source>
        <dbReference type="SAM" id="MobiDB-lite"/>
    </source>
</evidence>
<evidence type="ECO:0000256" key="7">
    <source>
        <dbReference type="ARBA" id="ARBA00022833"/>
    </source>
</evidence>
<name>A0A1X7S450_ZYMT9</name>
<keyword evidence="4" id="KW-0479">Metal-binding</keyword>
<evidence type="ECO:0000256" key="2">
    <source>
        <dbReference type="ARBA" id="ARBA00012483"/>
    </source>
</evidence>
<comment type="catalytic activity">
    <reaction evidence="1">
        <text>S-ubiquitinyl-[E2 ubiquitin-conjugating enzyme]-L-cysteine + [acceptor protein]-L-lysine = [E2 ubiquitin-conjugating enzyme]-L-cysteine + N(6)-ubiquitinyl-[acceptor protein]-L-lysine.</text>
        <dbReference type="EC" id="2.3.2.27"/>
    </reaction>
</comment>